<reference evidence="1" key="1">
    <citation type="submission" date="2020-01" db="EMBL/GenBank/DDBJ databases">
        <title>Development of genomics and gene disruption for Polysphondylium violaceum indicates a role for the polyketide synthase stlB in stalk morphogenesis.</title>
        <authorList>
            <person name="Narita B."/>
            <person name="Kawabe Y."/>
            <person name="Kin K."/>
            <person name="Saito T."/>
            <person name="Gibbs R."/>
            <person name="Kuspa A."/>
            <person name="Muzny D."/>
            <person name="Queller D."/>
            <person name="Richards S."/>
            <person name="Strassman J."/>
            <person name="Sucgang R."/>
            <person name="Worley K."/>
            <person name="Schaap P."/>
        </authorList>
    </citation>
    <scope>NUCLEOTIDE SEQUENCE</scope>
    <source>
        <strain evidence="1">QSvi11</strain>
    </source>
</reference>
<gene>
    <name evidence="1" type="ORF">CYY_005133</name>
</gene>
<proteinExistence type="predicted"/>
<evidence type="ECO:0000313" key="2">
    <source>
        <dbReference type="Proteomes" id="UP000695562"/>
    </source>
</evidence>
<comment type="caution">
    <text evidence="1">The sequence shown here is derived from an EMBL/GenBank/DDBJ whole genome shotgun (WGS) entry which is preliminary data.</text>
</comment>
<keyword evidence="2" id="KW-1185">Reference proteome</keyword>
<accession>A0A8J4PS79</accession>
<dbReference type="EMBL" id="AJWJ01000197">
    <property type="protein sequence ID" value="KAF2073548.1"/>
    <property type="molecule type" value="Genomic_DNA"/>
</dbReference>
<organism evidence="1 2">
    <name type="scientific">Polysphondylium violaceum</name>
    <dbReference type="NCBI Taxonomy" id="133409"/>
    <lineage>
        <taxon>Eukaryota</taxon>
        <taxon>Amoebozoa</taxon>
        <taxon>Evosea</taxon>
        <taxon>Eumycetozoa</taxon>
        <taxon>Dictyostelia</taxon>
        <taxon>Dictyosteliales</taxon>
        <taxon>Dictyosteliaceae</taxon>
        <taxon>Polysphondylium</taxon>
    </lineage>
</organism>
<dbReference type="Proteomes" id="UP000695562">
    <property type="component" value="Unassembled WGS sequence"/>
</dbReference>
<evidence type="ECO:0000313" key="1">
    <source>
        <dbReference type="EMBL" id="KAF2073548.1"/>
    </source>
</evidence>
<sequence length="698" mass="82926">MSGNSSNNMNSNSSWFKLILKNKILRRKIYGIVWRDYIGQCDEFQKIPYDMFNYPLSLILRQRNLSLLKYRFKMYKDMVHLRLSPSSTNRFYEFPLSFCFIDLCQWDSFPIDFFTEIYYELLDIDWSSLLTSTTVNTLFNHSNHGIFKFLCYKFATIIDKIDFKELIKTKSIEIFAYFPKYSAQQQTEAINYILLDNSYSCYDSIISKLDGQHLFTKDHFLIAIENSRWVYVKEYINRHQLFAYEYTNDDKQQDTWDIKIIQPTQSLNQDKEYLKSIINASFKSNSLEFVQYFYVHYTELFKSALKDYSLNIDPIFKNVNVLKYIKSLDSTLKLNAQLLWNYSSKHGDMELLKFLYENKYPFQDQGMPYYATLSKQVVGFLLENNIISRFVTNRYDSELFKVNGMINYDFYTDIAHAVQNNDFNSYKAMSMKFKDILPSDRFFFWKIISEAIGISSYDIFQQVFMLDPGDKLLFSSLTAYLGWSYGGIDPKAFQTICSLTKRLPKTDDARKATYQSVDLAERLKDPTFQITFIHDYYVNVLQIKTFYFDNLKNAYSFFYKDLLEKSHATPYVIDHLLHRGLLESNQVTQDIKVGLLVEIIRRAIHQSQYRVLAYLYHTNCYEFHNEPRVRKLYSKLSNRNKQVEWLRNFTNNRNDPHQPAAILYLQTLQHGFSQYGDVIDHTFTDINFNQLSSTLDYA</sequence>
<protein>
    <submittedName>
        <fullName evidence="1">Uncharacterized protein</fullName>
    </submittedName>
</protein>
<dbReference type="AlphaFoldDB" id="A0A8J4PS79"/>
<name>A0A8J4PS79_9MYCE</name>